<evidence type="ECO:0000256" key="1">
    <source>
        <dbReference type="SAM" id="Phobius"/>
    </source>
</evidence>
<accession>A0A1S1HV05</accession>
<comment type="caution">
    <text evidence="3">The sequence shown here is derived from an EMBL/GenBank/DDBJ whole genome shotgun (WGS) entry which is preliminary data.</text>
</comment>
<dbReference type="Proteomes" id="UP000179588">
    <property type="component" value="Unassembled WGS sequence"/>
</dbReference>
<keyword evidence="1" id="KW-0812">Transmembrane</keyword>
<name>A0A1S1HV05_PROST</name>
<proteinExistence type="predicted"/>
<feature type="transmembrane region" description="Helical" evidence="1">
    <location>
        <begin position="81"/>
        <end position="103"/>
    </location>
</feature>
<dbReference type="AlphaFoldDB" id="A0A1S1HV05"/>
<protein>
    <submittedName>
        <fullName evidence="3">Uncharacterized protein</fullName>
    </submittedName>
</protein>
<feature type="transmembrane region" description="Helical" evidence="1">
    <location>
        <begin position="52"/>
        <end position="74"/>
    </location>
</feature>
<dbReference type="EMBL" id="ABMABF030000003">
    <property type="protein sequence ID" value="EMJ5133459.1"/>
    <property type="molecule type" value="Genomic_DNA"/>
</dbReference>
<evidence type="ECO:0000313" key="4">
    <source>
        <dbReference type="Proteomes" id="UP000179588"/>
    </source>
</evidence>
<reference evidence="3 4" key="1">
    <citation type="submission" date="2016-03" db="EMBL/GenBank/DDBJ databases">
        <title>Genome sequence of Providencia stuartii strain, isolated from the salivary glands of larval Lucilia sericata.</title>
        <authorList>
            <person name="Yuan Y."/>
            <person name="Zhang Y."/>
            <person name="Fu S."/>
            <person name="Crippen T.L."/>
            <person name="Visi D."/>
            <person name="Benbow M.E."/>
            <person name="Allen M."/>
            <person name="Tomberlin J.K."/>
            <person name="Sze S.-H."/>
            <person name="Tarone A.M."/>
        </authorList>
    </citation>
    <scope>NUCLEOTIDE SEQUENCE [LARGE SCALE GENOMIC DNA]</scope>
    <source>
        <strain evidence="3 4">Crippen</strain>
    </source>
</reference>
<keyword evidence="1" id="KW-1133">Transmembrane helix</keyword>
<feature type="transmembrane region" description="Helical" evidence="1">
    <location>
        <begin position="12"/>
        <end position="32"/>
    </location>
</feature>
<reference evidence="2" key="2">
    <citation type="submission" date="2024-02" db="EMBL/GenBank/DDBJ databases">
        <authorList>
            <consortium name="Clinical and Environmental Microbiology Branch: Whole genome sequencing antimicrobial resistance pathogens in the healthcare setting"/>
        </authorList>
    </citation>
    <scope>NUCLEOTIDE SEQUENCE</scope>
    <source>
        <strain evidence="2">2021GO-0154</strain>
    </source>
</reference>
<organism evidence="3 4">
    <name type="scientific">Providencia stuartii</name>
    <dbReference type="NCBI Taxonomy" id="588"/>
    <lineage>
        <taxon>Bacteria</taxon>
        <taxon>Pseudomonadati</taxon>
        <taxon>Pseudomonadota</taxon>
        <taxon>Gammaproteobacteria</taxon>
        <taxon>Enterobacterales</taxon>
        <taxon>Morganellaceae</taxon>
        <taxon>Providencia</taxon>
    </lineage>
</organism>
<dbReference type="EMBL" id="LVIE01000002">
    <property type="protein sequence ID" value="OHT25712.1"/>
    <property type="molecule type" value="Genomic_DNA"/>
</dbReference>
<gene>
    <name evidence="3" type="ORF">A3Q29_11925</name>
    <name evidence="2" type="ORF">RG298_001142</name>
</gene>
<sequence length="107" mass="12099">MNPFKKLVTGQYPLLNVAIFWFITQFLISTLFKTIPIGFITHPGESLLYSILASYLLKVILGACVLSGFIYHLTQKLSIKYIISSAFIILHIGFNGYLFFIFLSATL</sequence>
<keyword evidence="4" id="KW-1185">Reference proteome</keyword>
<dbReference type="RefSeq" id="WP_070925130.1">
    <property type="nucleotide sequence ID" value="NZ_CANMXG010000003.1"/>
</dbReference>
<evidence type="ECO:0000313" key="2">
    <source>
        <dbReference type="EMBL" id="EMJ5133459.1"/>
    </source>
</evidence>
<keyword evidence="1" id="KW-0472">Membrane</keyword>
<evidence type="ECO:0000313" key="3">
    <source>
        <dbReference type="EMBL" id="OHT25712.1"/>
    </source>
</evidence>